<feature type="region of interest" description="Disordered" evidence="1">
    <location>
        <begin position="174"/>
        <end position="226"/>
    </location>
</feature>
<organism evidence="2">
    <name type="scientific">Pseudogymnoascus destructans</name>
    <dbReference type="NCBI Taxonomy" id="655981"/>
    <lineage>
        <taxon>Eukaryota</taxon>
        <taxon>Fungi</taxon>
        <taxon>Dikarya</taxon>
        <taxon>Ascomycota</taxon>
        <taxon>Pezizomycotina</taxon>
        <taxon>Leotiomycetes</taxon>
        <taxon>Thelebolales</taxon>
        <taxon>Thelebolaceae</taxon>
        <taxon>Pseudogymnoascus</taxon>
    </lineage>
</organism>
<dbReference type="EMBL" id="KV441395">
    <property type="protein sequence ID" value="OAF58756.1"/>
    <property type="molecule type" value="Genomic_DNA"/>
</dbReference>
<accession>A0A177A9G5</accession>
<proteinExistence type="predicted"/>
<name>A0A177A9G5_9PEZI</name>
<feature type="compositionally biased region" description="Low complexity" evidence="1">
    <location>
        <begin position="187"/>
        <end position="207"/>
    </location>
</feature>
<dbReference type="AlphaFoldDB" id="A0A177A9G5"/>
<dbReference type="Proteomes" id="UP000077154">
    <property type="component" value="Unassembled WGS sequence"/>
</dbReference>
<dbReference type="RefSeq" id="XP_024324040.1">
    <property type="nucleotide sequence ID" value="XM_024469707.1"/>
</dbReference>
<dbReference type="VEuPathDB" id="FungiDB:GMDG_07224"/>
<evidence type="ECO:0000313" key="2">
    <source>
        <dbReference type="EMBL" id="OAF58756.1"/>
    </source>
</evidence>
<evidence type="ECO:0000256" key="1">
    <source>
        <dbReference type="SAM" id="MobiDB-lite"/>
    </source>
</evidence>
<dbReference type="GeneID" id="36289164"/>
<gene>
    <name evidence="2" type="ORF">VC83_06102</name>
</gene>
<reference evidence="2" key="1">
    <citation type="submission" date="2016-03" db="EMBL/GenBank/DDBJ databases">
        <title>Updated assembly of Pseudogymnoascus destructans, the fungus causing white-nose syndrome of bats.</title>
        <authorList>
            <person name="Palmer J.M."/>
            <person name="Drees K.P."/>
            <person name="Foster J.T."/>
            <person name="Lindner D.L."/>
        </authorList>
    </citation>
    <scope>NUCLEOTIDE SEQUENCE [LARGE SCALE GENOMIC DNA]</scope>
    <source>
        <strain evidence="2">20631-21</strain>
    </source>
</reference>
<protein>
    <submittedName>
        <fullName evidence="2">Uncharacterized protein</fullName>
    </submittedName>
</protein>
<feature type="region of interest" description="Disordered" evidence="1">
    <location>
        <begin position="24"/>
        <end position="62"/>
    </location>
</feature>
<feature type="compositionally biased region" description="Polar residues" evidence="1">
    <location>
        <begin position="25"/>
        <end position="45"/>
    </location>
</feature>
<sequence length="311" mass="34710">MLHVEGLAEEQQSPGDMDVLIGFETNAQGKGASVTTEQEGWPTTGQEGGRSHETGPGLRGLESQRYSRVLRRSITARRKYLAELGTGEQDGRTERQLYEDSWIAVLDAEATVIQQRREHRGAIGAKTEASVRARASLLTAMKEKRVINPPLPSPRNRIPTLQAQELAGSEANDAITIGDDDDDQLQPYASSYASSFSPPPSSSSSSSRQPRKRQATTLDEDEVFHDREERRDERFFSVMENFSKAVVEPPSQVITIPHDIEGQLEACLQQQEKRIQAGIAAQLEDLRKEQMVMFSSFMQQIRQREGREEAG</sequence>